<accession>A0A7J7FZI0</accession>
<name>A0A7J7FZI0_CAMSI</name>
<keyword evidence="3" id="KW-1185">Reference proteome</keyword>
<proteinExistence type="predicted"/>
<feature type="transmembrane region" description="Helical" evidence="1">
    <location>
        <begin position="12"/>
        <end position="33"/>
    </location>
</feature>
<dbReference type="EMBL" id="JACBKZ010000014">
    <property type="protein sequence ID" value="KAF5933843.1"/>
    <property type="molecule type" value="Genomic_DNA"/>
</dbReference>
<comment type="caution">
    <text evidence="2">The sequence shown here is derived from an EMBL/GenBank/DDBJ whole genome shotgun (WGS) entry which is preliminary data.</text>
</comment>
<keyword evidence="1" id="KW-1133">Transmembrane helix</keyword>
<gene>
    <name evidence="2" type="ORF">HYC85_030014</name>
</gene>
<keyword evidence="1" id="KW-0812">Transmembrane</keyword>
<evidence type="ECO:0000313" key="3">
    <source>
        <dbReference type="Proteomes" id="UP000593564"/>
    </source>
</evidence>
<keyword evidence="1" id="KW-0472">Membrane</keyword>
<reference evidence="3" key="1">
    <citation type="journal article" date="2020" name="Nat. Commun.">
        <title>Genome assembly of wild tea tree DASZ reveals pedigree and selection history of tea varieties.</title>
        <authorList>
            <person name="Zhang W."/>
            <person name="Zhang Y."/>
            <person name="Qiu H."/>
            <person name="Guo Y."/>
            <person name="Wan H."/>
            <person name="Zhang X."/>
            <person name="Scossa F."/>
            <person name="Alseekh S."/>
            <person name="Zhang Q."/>
            <person name="Wang P."/>
            <person name="Xu L."/>
            <person name="Schmidt M.H."/>
            <person name="Jia X."/>
            <person name="Li D."/>
            <person name="Zhu A."/>
            <person name="Guo F."/>
            <person name="Chen W."/>
            <person name="Ni D."/>
            <person name="Usadel B."/>
            <person name="Fernie A.R."/>
            <person name="Wen W."/>
        </authorList>
    </citation>
    <scope>NUCLEOTIDE SEQUENCE [LARGE SCALE GENOMIC DNA]</scope>
    <source>
        <strain evidence="3">cv. G240</strain>
    </source>
</reference>
<organism evidence="2 3">
    <name type="scientific">Camellia sinensis</name>
    <name type="common">Tea plant</name>
    <name type="synonym">Thea sinensis</name>
    <dbReference type="NCBI Taxonomy" id="4442"/>
    <lineage>
        <taxon>Eukaryota</taxon>
        <taxon>Viridiplantae</taxon>
        <taxon>Streptophyta</taxon>
        <taxon>Embryophyta</taxon>
        <taxon>Tracheophyta</taxon>
        <taxon>Spermatophyta</taxon>
        <taxon>Magnoliopsida</taxon>
        <taxon>eudicotyledons</taxon>
        <taxon>Gunneridae</taxon>
        <taxon>Pentapetalae</taxon>
        <taxon>asterids</taxon>
        <taxon>Ericales</taxon>
        <taxon>Theaceae</taxon>
        <taxon>Camellia</taxon>
    </lineage>
</organism>
<dbReference type="AlphaFoldDB" id="A0A7J7FZI0"/>
<evidence type="ECO:0000256" key="1">
    <source>
        <dbReference type="SAM" id="Phobius"/>
    </source>
</evidence>
<evidence type="ECO:0000313" key="2">
    <source>
        <dbReference type="EMBL" id="KAF5933843.1"/>
    </source>
</evidence>
<dbReference type="Proteomes" id="UP000593564">
    <property type="component" value="Unassembled WGS sequence"/>
</dbReference>
<sequence>MLYIACNMYCIIALVAFICILCYLISFCAVLRLESLSSGTFSGCVVRAPGRLLFGPPLTISAWFECPVPYAISACLEFISGCVVCAPGRLLFGPPLTISAWFECSIPYAFSACLEFISGCVVYAPGRLFSDLLSRFQRGLSVPFLTRFQRVWNLSQVALCAHLGGCCLDLLSRFQRGLSVPFLTRFQRVWNSSQVALCCVVRAPGRLLFGPPLTISAWFECPVPYAISACLEFISSCVVCAPGRLLFGPPLTISEWFECSIPYAFSACLEFISGCVVYAPGRLFSDLFSRFQRGLSVPFLTRFQRVWILSQVALCAHLSGFSDLFSRFQREVSESRLRALPPDFRALSCLASVCEPGSVFSVFSSRREGESRRPRASVRDRLTTSVCSGFWYTPHHHPFQQLGAVFQSLGAPFLRPRPAGPLVFKGVSPSTGNEVRFVLRVTERVSIPSRRHFGLSMMESSKSEIGSLPEPGTHSEDNCKQRLIGASRGILRTKRPEHASSIIRSRVEAVPGLHANLLLS</sequence>
<reference evidence="2 3" key="2">
    <citation type="submission" date="2020-07" db="EMBL/GenBank/DDBJ databases">
        <title>Genome assembly of wild tea tree DASZ reveals pedigree and selection history of tea varieties.</title>
        <authorList>
            <person name="Zhang W."/>
        </authorList>
    </citation>
    <scope>NUCLEOTIDE SEQUENCE [LARGE SCALE GENOMIC DNA]</scope>
    <source>
        <strain evidence="3">cv. G240</strain>
        <tissue evidence="2">Leaf</tissue>
    </source>
</reference>
<protein>
    <submittedName>
        <fullName evidence="2">Uncharacterized protein</fullName>
    </submittedName>
</protein>